<feature type="active site" description="Proton donor" evidence="6">
    <location>
        <position position="236"/>
    </location>
</feature>
<feature type="binding site" evidence="8">
    <location>
        <begin position="120"/>
        <end position="122"/>
    </location>
    <ligand>
        <name>NADP(+)</name>
        <dbReference type="ChEBI" id="CHEBI:58349"/>
    </ligand>
</feature>
<comment type="pathway">
    <text evidence="5 9">Carbohydrate degradation; pentose phosphate pathway; D-ribulose 5-phosphate from D-glucose 6-phosphate (oxidative stage): step 3/3.</text>
</comment>
<dbReference type="InterPro" id="IPR006115">
    <property type="entry name" value="6PGDH_NADP-bd"/>
</dbReference>
<feature type="binding site" evidence="8">
    <location>
        <begin position="79"/>
        <end position="81"/>
    </location>
    <ligand>
        <name>NADP(+)</name>
        <dbReference type="ChEBI" id="CHEBI:58349"/>
    </ligand>
</feature>
<dbReference type="GO" id="GO:0050661">
    <property type="term" value="F:NADP binding"/>
    <property type="evidence" value="ECO:0007669"/>
    <property type="project" value="InterPro"/>
</dbReference>
<dbReference type="PIRSF" id="PIRSF000109">
    <property type="entry name" value="6PGD"/>
    <property type="match status" value="1"/>
</dbReference>
<feature type="binding site" evidence="8">
    <location>
        <begin position="56"/>
        <end position="61"/>
    </location>
    <ligand>
        <name>NADP(+)</name>
        <dbReference type="ChEBI" id="CHEBI:58349"/>
    </ligand>
</feature>
<feature type="binding site" description="in other chain" evidence="7">
    <location>
        <begin position="174"/>
        <end position="176"/>
    </location>
    <ligand>
        <name>substrate</name>
        <note>ligand shared between dimeric partners</note>
    </ligand>
</feature>
<dbReference type="SUPFAM" id="SSF51735">
    <property type="entry name" value="NAD(P)-binding Rossmann-fold domains"/>
    <property type="match status" value="1"/>
</dbReference>
<dbReference type="GO" id="GO:0006098">
    <property type="term" value="P:pentose-phosphate shunt"/>
    <property type="evidence" value="ECO:0007669"/>
    <property type="project" value="UniProtKB-UniPathway"/>
</dbReference>
<feature type="domain" description="6-phosphogluconate dehydrogenase C-terminal" evidence="10">
    <location>
        <begin position="225"/>
        <end position="515"/>
    </location>
</feature>
<dbReference type="InterPro" id="IPR006113">
    <property type="entry name" value="6PGDH_Gnd/GntZ"/>
</dbReference>
<dbReference type="STRING" id="1423727.FC34_GL000572"/>
<dbReference type="Gene3D" id="1.10.1040.10">
    <property type="entry name" value="N-(1-d-carboxylethyl)-l-norvaline Dehydrogenase, domain 2"/>
    <property type="match status" value="1"/>
</dbReference>
<comment type="subunit">
    <text evidence="2 5">Homodimer.</text>
</comment>
<name>A0A0R2BAS1_9LACO</name>
<dbReference type="InterPro" id="IPR006114">
    <property type="entry name" value="6PGDH_C"/>
</dbReference>
<comment type="caution">
    <text evidence="11">The sequence shown here is derived from an EMBL/GenBank/DDBJ whole genome shotgun (WGS) entry which is preliminary data.</text>
</comment>
<dbReference type="FunFam" id="1.20.5.320:FF:000001">
    <property type="entry name" value="6-phosphogluconate dehydrogenase, decarboxylating"/>
    <property type="match status" value="1"/>
</dbReference>
<comment type="similarity">
    <text evidence="1 5 9">Belongs to the 6-phosphogluconate dehydrogenase family.</text>
</comment>
<dbReference type="Gene3D" id="1.20.5.320">
    <property type="entry name" value="6-Phosphogluconate Dehydrogenase, domain 3"/>
    <property type="match status" value="1"/>
</dbReference>
<dbReference type="NCBIfam" id="TIGR00873">
    <property type="entry name" value="gnd"/>
    <property type="match status" value="1"/>
</dbReference>
<reference evidence="11 12" key="1">
    <citation type="journal article" date="2015" name="Genome Announc.">
        <title>Expanding the biotechnology potential of lactobacilli through comparative genomics of 213 strains and associated genera.</title>
        <authorList>
            <person name="Sun Z."/>
            <person name="Harris H.M."/>
            <person name="McCann A."/>
            <person name="Guo C."/>
            <person name="Argimon S."/>
            <person name="Zhang W."/>
            <person name="Yang X."/>
            <person name="Jeffery I.B."/>
            <person name="Cooney J.C."/>
            <person name="Kagawa T.F."/>
            <person name="Liu W."/>
            <person name="Song Y."/>
            <person name="Salvetti E."/>
            <person name="Wrobel A."/>
            <person name="Rasinkangas P."/>
            <person name="Parkhill J."/>
            <person name="Rea M.C."/>
            <person name="O'Sullivan O."/>
            <person name="Ritari J."/>
            <person name="Douillard F.P."/>
            <person name="Paul Ross R."/>
            <person name="Yang R."/>
            <person name="Briner A.E."/>
            <person name="Felis G.E."/>
            <person name="de Vos W.M."/>
            <person name="Barrangou R."/>
            <person name="Klaenhammer T.R."/>
            <person name="Caufield P.W."/>
            <person name="Cui Y."/>
            <person name="Zhang H."/>
            <person name="O'Toole P.W."/>
        </authorList>
    </citation>
    <scope>NUCLEOTIDE SEQUENCE [LARGE SCALE GENOMIC DNA]</scope>
    <source>
        <strain evidence="11 12">DSM 23927</strain>
    </source>
</reference>
<dbReference type="SUPFAM" id="SSF48179">
    <property type="entry name" value="6-phosphogluconate dehydrogenase C-terminal domain-like"/>
    <property type="match status" value="1"/>
</dbReference>
<sequence length="518" mass="57634">MAVFFHALKCLKFAENTLLKRFNCFILWPVSAMLEQLKLSRLGGNVMDTPQIGVIGMAVMGKNLALNIESRGYTVAIFNRTASRTQDVMKEHGDKKLVPSYTIEDFVNSLEKPRRILMMVQAGAGTDAVIEELIPLLDKGDVLIDGGNTFFEDTMRRNERLDQSGINFIGMGVSGGELGALQGPSLMPGGQKEAYDLVAPILEQIAAKAEDGVPCVTYIGPNGAGHYVKMVHNGIEYGDMELIAESYNLLRNMLGLDVSQIADIFADWNKGELDSYLIEITADILTRKDDLGSDKPIVDLILDAAGNKGTGKWSSQSALELGVPQGVITESVYQRYISAMKDERVNASKVLPKPVGSVDVDQKTAIEMIRKALYFSKLMSYAQGFEQLRFASDNYNWDIKYGDMAKIWRAGCIIRARFLQNITDAYNKDANLQNLLLDDYFENIAKNYQESVRDLVGLAVKAGIPVPGFAAAISYYDSYRSETLPANLIQAQRDYFGAHTYQRNDREGTFHYTWYAEQ</sequence>
<feature type="binding site" evidence="7">
    <location>
        <position position="499"/>
    </location>
    <ligand>
        <name>substrate</name>
        <note>ligand shared between dimeric partners</note>
    </ligand>
</feature>
<comment type="function">
    <text evidence="5">Catalyzes the oxidative decarboxylation of 6-phosphogluconate to ribulose 5-phosphate and CO(2), with concomitant reduction of NADP to NADPH.</text>
</comment>
<keyword evidence="4 9" id="KW-0311">Gluconate utilization</keyword>
<evidence type="ECO:0000256" key="7">
    <source>
        <dbReference type="PIRSR" id="PIRSR000109-2"/>
    </source>
</evidence>
<dbReference type="AlphaFoldDB" id="A0A0R2BAS1"/>
<proteinExistence type="inferred from homology"/>
<dbReference type="Pfam" id="PF00393">
    <property type="entry name" value="6PGD"/>
    <property type="match status" value="1"/>
</dbReference>
<evidence type="ECO:0000313" key="12">
    <source>
        <dbReference type="Proteomes" id="UP000051672"/>
    </source>
</evidence>
<dbReference type="FunFam" id="1.10.1040.10:FF:000002">
    <property type="entry name" value="6-phosphogluconate dehydrogenase, decarboxylating"/>
    <property type="match status" value="1"/>
</dbReference>
<feature type="binding site" description="in other chain" evidence="7">
    <location>
        <position position="308"/>
    </location>
    <ligand>
        <name>substrate</name>
        <note>ligand shared between dimeric partners</note>
    </ligand>
</feature>
<dbReference type="EMBL" id="AYZQ01000001">
    <property type="protein sequence ID" value="KRM72860.1"/>
    <property type="molecule type" value="Genomic_DNA"/>
</dbReference>
<dbReference type="Pfam" id="PF03446">
    <property type="entry name" value="NAD_binding_2"/>
    <property type="match status" value="1"/>
</dbReference>
<keyword evidence="5 9" id="KW-0570">Pentose shunt</keyword>
<dbReference type="InterPro" id="IPR013328">
    <property type="entry name" value="6PGD_dom2"/>
</dbReference>
<evidence type="ECO:0000256" key="1">
    <source>
        <dbReference type="ARBA" id="ARBA00008419"/>
    </source>
</evidence>
<dbReference type="PANTHER" id="PTHR11811">
    <property type="entry name" value="6-PHOSPHOGLUCONATE DEHYDROGENASE"/>
    <property type="match status" value="1"/>
</dbReference>
<feature type="binding site" description="in other chain" evidence="7">
    <location>
        <position position="335"/>
    </location>
    <ligand>
        <name>substrate</name>
        <note>ligand shared between dimeric partners</note>
    </ligand>
</feature>
<feature type="active site" description="Proton acceptor" evidence="6">
    <location>
        <position position="229"/>
    </location>
</feature>
<evidence type="ECO:0000256" key="6">
    <source>
        <dbReference type="PIRSR" id="PIRSR000109-1"/>
    </source>
</evidence>
<dbReference type="InterPro" id="IPR036291">
    <property type="entry name" value="NAD(P)-bd_dom_sf"/>
</dbReference>
<dbReference type="InterPro" id="IPR006184">
    <property type="entry name" value="6PGdom_BS"/>
</dbReference>
<dbReference type="InterPro" id="IPR006183">
    <property type="entry name" value="Pgluconate_DH"/>
</dbReference>
<evidence type="ECO:0000256" key="3">
    <source>
        <dbReference type="ARBA" id="ARBA00023002"/>
    </source>
</evidence>
<dbReference type="Gene3D" id="3.40.50.720">
    <property type="entry name" value="NAD(P)-binding Rossmann-like Domain"/>
    <property type="match status" value="1"/>
</dbReference>
<evidence type="ECO:0000313" key="11">
    <source>
        <dbReference type="EMBL" id="KRM72860.1"/>
    </source>
</evidence>
<protein>
    <recommendedName>
        <fullName evidence="5 9">6-phosphogluconate dehydrogenase, decarboxylating</fullName>
        <ecNumber evidence="5 9">1.1.1.44</ecNumber>
    </recommendedName>
</protein>
<dbReference type="SMART" id="SM01350">
    <property type="entry name" value="6PGD"/>
    <property type="match status" value="1"/>
</dbReference>
<dbReference type="GO" id="GO:0019521">
    <property type="term" value="P:D-gluconate metabolic process"/>
    <property type="evidence" value="ECO:0007669"/>
    <property type="project" value="UniProtKB-KW"/>
</dbReference>
<organism evidence="11 12">
    <name type="scientific">Lacticaseibacillus brantae DSM 23927</name>
    <dbReference type="NCBI Taxonomy" id="1423727"/>
    <lineage>
        <taxon>Bacteria</taxon>
        <taxon>Bacillati</taxon>
        <taxon>Bacillota</taxon>
        <taxon>Bacilli</taxon>
        <taxon>Lactobacillales</taxon>
        <taxon>Lactobacillaceae</taxon>
        <taxon>Lacticaseibacillus</taxon>
    </lineage>
</organism>
<dbReference type="UniPathway" id="UPA00115">
    <property type="reaction ID" value="UER00410"/>
</dbReference>
<feature type="binding site" description="in other chain" evidence="7">
    <location>
        <begin position="232"/>
        <end position="233"/>
    </location>
    <ligand>
        <name>substrate</name>
        <note>ligand shared between dimeric partners</note>
    </ligand>
</feature>
<keyword evidence="3 5" id="KW-0560">Oxidoreductase</keyword>
<accession>A0A0R2BAS1</accession>
<dbReference type="PATRIC" id="fig|1423727.3.peg.575"/>
<feature type="binding site" evidence="8">
    <location>
        <position position="148"/>
    </location>
    <ligand>
        <name>NADP(+)</name>
        <dbReference type="ChEBI" id="CHEBI:58349"/>
    </ligand>
</feature>
<dbReference type="PROSITE" id="PS00461">
    <property type="entry name" value="6PGD"/>
    <property type="match status" value="1"/>
</dbReference>
<evidence type="ECO:0000256" key="5">
    <source>
        <dbReference type="PIRNR" id="PIRNR000109"/>
    </source>
</evidence>
<evidence type="ECO:0000256" key="8">
    <source>
        <dbReference type="PIRSR" id="PIRSR000109-3"/>
    </source>
</evidence>
<dbReference type="InterPro" id="IPR008927">
    <property type="entry name" value="6-PGluconate_DH-like_C_sf"/>
</dbReference>
<gene>
    <name evidence="11" type="ORF">FC34_GL000572</name>
</gene>
<evidence type="ECO:0000259" key="10">
    <source>
        <dbReference type="SMART" id="SM01350"/>
    </source>
</evidence>
<evidence type="ECO:0000256" key="9">
    <source>
        <dbReference type="RuleBase" id="RU000485"/>
    </source>
</evidence>
<dbReference type="FunFam" id="3.40.50.720:FF:000007">
    <property type="entry name" value="6-phosphogluconate dehydrogenase, decarboxylating"/>
    <property type="match status" value="1"/>
</dbReference>
<feature type="binding site" description="in other chain" evidence="7">
    <location>
        <position position="237"/>
    </location>
    <ligand>
        <name>substrate</name>
        <note>ligand shared between dimeric partners</note>
    </ligand>
</feature>
<feature type="binding site" description="in other chain" evidence="7">
    <location>
        <position position="148"/>
    </location>
    <ligand>
        <name>substrate</name>
        <note>ligand shared between dimeric partners</note>
    </ligand>
</feature>
<dbReference type="GO" id="GO:0004616">
    <property type="term" value="F:phosphogluconate dehydrogenase (decarboxylating) activity"/>
    <property type="evidence" value="ECO:0007669"/>
    <property type="project" value="UniProtKB-EC"/>
</dbReference>
<dbReference type="Proteomes" id="UP000051672">
    <property type="component" value="Unassembled WGS sequence"/>
</dbReference>
<feature type="binding site" evidence="7">
    <location>
        <position position="493"/>
    </location>
    <ligand>
        <name>substrate</name>
        <note>ligand shared between dimeric partners</note>
    </ligand>
</feature>
<evidence type="ECO:0000256" key="4">
    <source>
        <dbReference type="ARBA" id="ARBA00023064"/>
    </source>
</evidence>
<dbReference type="NCBIfam" id="NF006765">
    <property type="entry name" value="PRK09287.1"/>
    <property type="match status" value="1"/>
</dbReference>
<keyword evidence="5 9" id="KW-0521">NADP</keyword>
<dbReference type="PRINTS" id="PR00076">
    <property type="entry name" value="6PGDHDRGNASE"/>
</dbReference>
<keyword evidence="12" id="KW-1185">Reference proteome</keyword>
<evidence type="ECO:0000256" key="2">
    <source>
        <dbReference type="ARBA" id="ARBA00011738"/>
    </source>
</evidence>
<dbReference type="EC" id="1.1.1.44" evidence="5 9"/>
<comment type="catalytic activity">
    <reaction evidence="5 9">
        <text>6-phospho-D-gluconate + NADP(+) = D-ribulose 5-phosphate + CO2 + NADPH</text>
        <dbReference type="Rhea" id="RHEA:10116"/>
        <dbReference type="ChEBI" id="CHEBI:16526"/>
        <dbReference type="ChEBI" id="CHEBI:57783"/>
        <dbReference type="ChEBI" id="CHEBI:58121"/>
        <dbReference type="ChEBI" id="CHEBI:58349"/>
        <dbReference type="ChEBI" id="CHEBI:58759"/>
        <dbReference type="EC" id="1.1.1.44"/>
    </reaction>
</comment>